<evidence type="ECO:0000313" key="3">
    <source>
        <dbReference type="Proteomes" id="UP000265715"/>
    </source>
</evidence>
<gene>
    <name evidence="2" type="ORF">Mterra_03732</name>
</gene>
<evidence type="ECO:0000259" key="1">
    <source>
        <dbReference type="Pfam" id="PF08241"/>
    </source>
</evidence>
<evidence type="ECO:0000313" key="2">
    <source>
        <dbReference type="EMBL" id="RIH77754.1"/>
    </source>
</evidence>
<dbReference type="PANTHER" id="PTHR42912">
    <property type="entry name" value="METHYLTRANSFERASE"/>
    <property type="match status" value="1"/>
</dbReference>
<dbReference type="Pfam" id="PF08241">
    <property type="entry name" value="Methyltransf_11"/>
    <property type="match status" value="1"/>
</dbReference>
<accession>A0A399DZI2</accession>
<keyword evidence="2" id="KW-0489">Methyltransferase</keyword>
<dbReference type="PANTHER" id="PTHR42912:SF93">
    <property type="entry name" value="N6-ADENOSINE-METHYLTRANSFERASE TMT1A"/>
    <property type="match status" value="1"/>
</dbReference>
<feature type="domain" description="Methyltransferase type 11" evidence="1">
    <location>
        <begin position="96"/>
        <end position="190"/>
    </location>
</feature>
<dbReference type="EC" id="2.1.1.-" evidence="2"/>
<protein>
    <submittedName>
        <fullName evidence="2">Putative methyltransferase</fullName>
        <ecNumber evidence="2">2.1.1.-</ecNumber>
    </submittedName>
</protein>
<dbReference type="Proteomes" id="UP000265715">
    <property type="component" value="Unassembled WGS sequence"/>
</dbReference>
<dbReference type="InterPro" id="IPR013216">
    <property type="entry name" value="Methyltransf_11"/>
</dbReference>
<reference evidence="2 3" key="1">
    <citation type="submission" date="2018-08" db="EMBL/GenBank/DDBJ databases">
        <title>Meiothermus terrae DSM 26712 genome sequencing project.</title>
        <authorList>
            <person name="Da Costa M.S."/>
            <person name="Albuquerque L."/>
            <person name="Raposo P."/>
            <person name="Froufe H.J.C."/>
            <person name="Barroso C.S."/>
            <person name="Egas C."/>
        </authorList>
    </citation>
    <scope>NUCLEOTIDE SEQUENCE [LARGE SCALE GENOMIC DNA]</scope>
    <source>
        <strain evidence="2 3">DSM 26712</strain>
    </source>
</reference>
<name>A0A399DZI2_9DEIN</name>
<dbReference type="CDD" id="cd02440">
    <property type="entry name" value="AdoMet_MTases"/>
    <property type="match status" value="1"/>
</dbReference>
<comment type="caution">
    <text evidence="2">The sequence shown here is derived from an EMBL/GenBank/DDBJ whole genome shotgun (WGS) entry which is preliminary data.</text>
</comment>
<dbReference type="GO" id="GO:0008757">
    <property type="term" value="F:S-adenosylmethionine-dependent methyltransferase activity"/>
    <property type="evidence" value="ECO:0007669"/>
    <property type="project" value="InterPro"/>
</dbReference>
<dbReference type="InterPro" id="IPR050508">
    <property type="entry name" value="Methyltransf_Superfamily"/>
</dbReference>
<keyword evidence="3" id="KW-1185">Reference proteome</keyword>
<organism evidence="2 3">
    <name type="scientific">Calidithermus terrae</name>
    <dbReference type="NCBI Taxonomy" id="1408545"/>
    <lineage>
        <taxon>Bacteria</taxon>
        <taxon>Thermotogati</taxon>
        <taxon>Deinococcota</taxon>
        <taxon>Deinococci</taxon>
        <taxon>Thermales</taxon>
        <taxon>Thermaceae</taxon>
        <taxon>Calidithermus</taxon>
    </lineage>
</organism>
<dbReference type="OrthoDB" id="31962at2"/>
<dbReference type="InterPro" id="IPR029063">
    <property type="entry name" value="SAM-dependent_MTases_sf"/>
</dbReference>
<proteinExistence type="predicted"/>
<dbReference type="AlphaFoldDB" id="A0A399DZI2"/>
<sequence length="249" mass="26495">MSSLACPRCKSALPEGAAACTSCAQAWPRVGEWADFRGGRPLGPAAAVNLWPLTAWGYEAWRARALSLLSGRPFPLGEELCLMRERLEPVGGGVFLDLGTATGLYARALLRAGAARVYALDLSPAMLRAARRRARGLEGFVPLLARAEALPLRAASLDGVAVGGSWNEFARPEAVALEVARVLRPGGRLWLVFTHRSASPLQRAFGRAGLRFPRLEDLLALLAPLGFALEGWREGSAGFVAGTKLPAGE</sequence>
<dbReference type="SUPFAM" id="SSF53335">
    <property type="entry name" value="S-adenosyl-L-methionine-dependent methyltransferases"/>
    <property type="match status" value="1"/>
</dbReference>
<dbReference type="EMBL" id="QXDL01000279">
    <property type="protein sequence ID" value="RIH77754.1"/>
    <property type="molecule type" value="Genomic_DNA"/>
</dbReference>
<dbReference type="RefSeq" id="WP_119316592.1">
    <property type="nucleotide sequence ID" value="NZ_QXDL01000279.1"/>
</dbReference>
<dbReference type="Gene3D" id="3.40.50.150">
    <property type="entry name" value="Vaccinia Virus protein VP39"/>
    <property type="match status" value="1"/>
</dbReference>
<dbReference type="GO" id="GO:0032259">
    <property type="term" value="P:methylation"/>
    <property type="evidence" value="ECO:0007669"/>
    <property type="project" value="UniProtKB-KW"/>
</dbReference>
<keyword evidence="2" id="KW-0808">Transferase</keyword>